<gene>
    <name evidence="2" type="ORF">BHE90_001127</name>
</gene>
<feature type="compositionally biased region" description="Basic and acidic residues" evidence="1">
    <location>
        <begin position="470"/>
        <end position="487"/>
    </location>
</feature>
<dbReference type="Proteomes" id="UP000287124">
    <property type="component" value="Unassembled WGS sequence"/>
</dbReference>
<name>A0A430M8G0_9HYPO</name>
<proteinExistence type="predicted"/>
<accession>A0A430M8G0</accession>
<comment type="caution">
    <text evidence="2">The sequence shown here is derived from an EMBL/GenBank/DDBJ whole genome shotgun (WGS) entry which is preliminary data.</text>
</comment>
<evidence type="ECO:0000313" key="3">
    <source>
        <dbReference type="Proteomes" id="UP000287124"/>
    </source>
</evidence>
<evidence type="ECO:0000313" key="2">
    <source>
        <dbReference type="EMBL" id="RTE84265.1"/>
    </source>
</evidence>
<dbReference type="EMBL" id="MIKF01000008">
    <property type="protein sequence ID" value="RTE84265.1"/>
    <property type="molecule type" value="Genomic_DNA"/>
</dbReference>
<sequence length="606" mass="67644">MGDKATSEPVVTSPTNNAFNGIRASFDSICTRAGDITNQDALEHLSENDLRKLLSGILSVLQNLPLAQGQSNPVGLRIVVRHLQVRIEQNLPGSGNHFDPDRVKELLKAVLDDSPDYGNLWEMAASCSLLPGDEARGAIPDDARHFFLEQLHTVEKNFHLDDWKRLTKDLFNSLEYPNFDAKASISAFLRDQGKRLRTNCAKWAIPVCMVLRQLATEMRMAVDLVESVKWEKNVVIDALETLRFSIDDFYGPLARILAGYCMEKKDEINSNSIMLEPPDRLDTFGQVAFAAAPAANKVPSATFTELLIRQRAGLQRRSIVTALEKKEFEVATGYISTLLLGLKEKRSKYPLAENSGVPRTMTIVVDRQTGIATTGATLPAYHNDFSPTLKTFARQIHGLRLGGTFRRAIHLCSDNVSELVKEAKSKTNGTEVLDLGNELVESIYSELMTATKETTELARMDPKKKAKKEAKKEATEPSRTSPQKDPDPASNRQLGAWYSHWISAPLSKGYEAIPGPEETLFCWAITSDSFEHKPPCLRCQRIYSQWFLHGRPDDVESKRAALENLNARAALLYDVERDACTYCAESVAAAKMYLLRNARLSLVEKE</sequence>
<reference evidence="2 3" key="1">
    <citation type="submission" date="2017-06" db="EMBL/GenBank/DDBJ databases">
        <title>Comparative genomic analysis of Ambrosia Fusariam Clade fungi.</title>
        <authorList>
            <person name="Stajich J.E."/>
            <person name="Carrillo J."/>
            <person name="Kijimoto T."/>
            <person name="Eskalen A."/>
            <person name="O'Donnell K."/>
            <person name="Kasson M."/>
        </authorList>
    </citation>
    <scope>NUCLEOTIDE SEQUENCE [LARGE SCALE GENOMIC DNA]</scope>
    <source>
        <strain evidence="2 3">UCR1854</strain>
    </source>
</reference>
<dbReference type="AlphaFoldDB" id="A0A430M8G0"/>
<feature type="region of interest" description="Disordered" evidence="1">
    <location>
        <begin position="454"/>
        <end position="490"/>
    </location>
</feature>
<protein>
    <submittedName>
        <fullName evidence="2">Uncharacterized protein</fullName>
    </submittedName>
</protein>
<evidence type="ECO:0000256" key="1">
    <source>
        <dbReference type="SAM" id="MobiDB-lite"/>
    </source>
</evidence>
<feature type="compositionally biased region" description="Basic and acidic residues" evidence="1">
    <location>
        <begin position="454"/>
        <end position="463"/>
    </location>
</feature>
<keyword evidence="3" id="KW-1185">Reference proteome</keyword>
<organism evidence="2 3">
    <name type="scientific">Fusarium euwallaceae</name>
    <dbReference type="NCBI Taxonomy" id="1147111"/>
    <lineage>
        <taxon>Eukaryota</taxon>
        <taxon>Fungi</taxon>
        <taxon>Dikarya</taxon>
        <taxon>Ascomycota</taxon>
        <taxon>Pezizomycotina</taxon>
        <taxon>Sordariomycetes</taxon>
        <taxon>Hypocreomycetidae</taxon>
        <taxon>Hypocreales</taxon>
        <taxon>Nectriaceae</taxon>
        <taxon>Fusarium</taxon>
        <taxon>Fusarium solani species complex</taxon>
    </lineage>
</organism>